<organism evidence="3">
    <name type="scientific">Candidatus Kentrum sp. TUN</name>
    <dbReference type="NCBI Taxonomy" id="2126343"/>
    <lineage>
        <taxon>Bacteria</taxon>
        <taxon>Pseudomonadati</taxon>
        <taxon>Pseudomonadota</taxon>
        <taxon>Gammaproteobacteria</taxon>
        <taxon>Candidatus Kentrum</taxon>
    </lineage>
</organism>
<dbReference type="GO" id="GO:0044010">
    <property type="term" value="P:single-species biofilm formation"/>
    <property type="evidence" value="ECO:0007669"/>
    <property type="project" value="InterPro"/>
</dbReference>
<gene>
    <name evidence="4" type="ORF">BECKTUN1418E_GA0071001_102521</name>
    <name evidence="3" type="ORF">BECKTUN1418F_GA0071002_102521</name>
</gene>
<protein>
    <submittedName>
        <fullName evidence="3">DNA-damage-inducible protein J</fullName>
    </submittedName>
</protein>
<dbReference type="GO" id="GO:0015643">
    <property type="term" value="F:toxic substance binding"/>
    <property type="evidence" value="ECO:0007669"/>
    <property type="project" value="InterPro"/>
</dbReference>
<reference evidence="3" key="1">
    <citation type="submission" date="2019-02" db="EMBL/GenBank/DDBJ databases">
        <authorList>
            <person name="Gruber-Vodicka R. H."/>
            <person name="Seah K. B. B."/>
        </authorList>
    </citation>
    <scope>NUCLEOTIDE SEQUENCE</scope>
    <source>
        <strain evidence="4">BECK_BY2</strain>
        <strain evidence="3">BECK_BY3</strain>
    </source>
</reference>
<evidence type="ECO:0000313" key="3">
    <source>
        <dbReference type="EMBL" id="VFK53604.1"/>
    </source>
</evidence>
<dbReference type="EMBL" id="CAADFY010000025">
    <property type="protein sequence ID" value="VFK53604.1"/>
    <property type="molecule type" value="Genomic_DNA"/>
</dbReference>
<dbReference type="AlphaFoldDB" id="A0A450ZIL0"/>
<dbReference type="EMBL" id="CAADFV010000025">
    <property type="protein sequence ID" value="VFK55150.1"/>
    <property type="molecule type" value="Genomic_DNA"/>
</dbReference>
<dbReference type="Pfam" id="PF04221">
    <property type="entry name" value="RelB"/>
    <property type="match status" value="1"/>
</dbReference>
<dbReference type="NCBIfam" id="TIGR02384">
    <property type="entry name" value="RelB_DinJ"/>
    <property type="match status" value="1"/>
</dbReference>
<dbReference type="GO" id="GO:0000987">
    <property type="term" value="F:cis-regulatory region sequence-specific DNA binding"/>
    <property type="evidence" value="ECO:0007669"/>
    <property type="project" value="InterPro"/>
</dbReference>
<name>A0A450ZIL0_9GAMM</name>
<sequence length="88" mass="9521">MSVESIVQAKIDENIRVEATAALAAMGLTVSDAFRLMMIRIANDRALPFEPLIPNEETIDAMRSAQQGELTFAGSPENLLASLNDAED</sequence>
<keyword evidence="2" id="KW-1277">Toxin-antitoxin system</keyword>
<dbReference type="GO" id="GO:0006355">
    <property type="term" value="P:regulation of DNA-templated transcription"/>
    <property type="evidence" value="ECO:0007669"/>
    <property type="project" value="InterPro"/>
</dbReference>
<evidence type="ECO:0000256" key="1">
    <source>
        <dbReference type="ARBA" id="ARBA00010562"/>
    </source>
</evidence>
<dbReference type="GO" id="GO:0006351">
    <property type="term" value="P:DNA-templated transcription"/>
    <property type="evidence" value="ECO:0007669"/>
    <property type="project" value="TreeGrafter"/>
</dbReference>
<dbReference type="InterPro" id="IPR026262">
    <property type="entry name" value="DinJ"/>
</dbReference>
<dbReference type="PANTHER" id="PTHR38781">
    <property type="entry name" value="ANTITOXIN DINJ-RELATED"/>
    <property type="match status" value="1"/>
</dbReference>
<dbReference type="PANTHER" id="PTHR38781:SF1">
    <property type="entry name" value="ANTITOXIN DINJ-RELATED"/>
    <property type="match status" value="1"/>
</dbReference>
<evidence type="ECO:0000256" key="2">
    <source>
        <dbReference type="ARBA" id="ARBA00022649"/>
    </source>
</evidence>
<dbReference type="InterPro" id="IPR007337">
    <property type="entry name" value="RelB/DinJ"/>
</dbReference>
<accession>A0A450ZIL0</accession>
<evidence type="ECO:0000313" key="4">
    <source>
        <dbReference type="EMBL" id="VFK55150.1"/>
    </source>
</evidence>
<dbReference type="InterPro" id="IPR013321">
    <property type="entry name" value="Arc_rbn_hlx_hlx"/>
</dbReference>
<dbReference type="PIRSF" id="PIRSF003108">
    <property type="entry name" value="DinJ"/>
    <property type="match status" value="1"/>
</dbReference>
<comment type="similarity">
    <text evidence="1">Belongs to the RelB/DinJ antitoxin family.</text>
</comment>
<dbReference type="Gene3D" id="1.10.1220.10">
    <property type="entry name" value="Met repressor-like"/>
    <property type="match status" value="1"/>
</dbReference>
<proteinExistence type="inferred from homology"/>